<feature type="signal peptide" evidence="1">
    <location>
        <begin position="1"/>
        <end position="16"/>
    </location>
</feature>
<feature type="chain" id="PRO_5041367059" evidence="1">
    <location>
        <begin position="17"/>
        <end position="376"/>
    </location>
</feature>
<comment type="caution">
    <text evidence="2">The sequence shown here is derived from an EMBL/GenBank/DDBJ whole genome shotgun (WGS) entry which is preliminary data.</text>
</comment>
<dbReference type="Proteomes" id="UP001166286">
    <property type="component" value="Unassembled WGS sequence"/>
</dbReference>
<evidence type="ECO:0000256" key="1">
    <source>
        <dbReference type="SAM" id="SignalP"/>
    </source>
</evidence>
<protein>
    <submittedName>
        <fullName evidence="2">Uncharacterized protein</fullName>
    </submittedName>
</protein>
<evidence type="ECO:0000313" key="2">
    <source>
        <dbReference type="EMBL" id="KAK0515249.1"/>
    </source>
</evidence>
<sequence length="376" mass="40047">MSPSFIIRLSVSTVLAFSCTALHILEEGQSRDLDERTLQTLPAPVQGLAMRLPANLSSDPDIIDNRLIVRCDTVTASGLTARSCNNVLALSPTSAEFESWGYLDELPAGTAVDEDLPLKLWSDDGLCTISTAILGRSNVIAIASPFNVTNAAHAIIEKCVIGRQGMSGRASNIGGNNQLIVAVERFYPDVACQGPLQSDKETCGEIISRIPKSFQPRRFGHYGDRAADYLLPYKIFSTDGKCELLVYGAASTANWNVIWQASESILAMCLRQQLSGRARIPGTVFVQPGLYVEINDSQQQRSLSNISNATIVLPASAPTMGDWGDANLNELSETPVLAQNTATGVSDIAGGVGEVPTAVSDPLVALASPEPTIPTS</sequence>
<name>A0AA39V6Y7_9LECA</name>
<keyword evidence="3" id="KW-1185">Reference proteome</keyword>
<dbReference type="EMBL" id="JAFEKC020000004">
    <property type="protein sequence ID" value="KAK0515249.1"/>
    <property type="molecule type" value="Genomic_DNA"/>
</dbReference>
<proteinExistence type="predicted"/>
<accession>A0AA39V6Y7</accession>
<keyword evidence="1" id="KW-0732">Signal</keyword>
<evidence type="ECO:0000313" key="3">
    <source>
        <dbReference type="Proteomes" id="UP001166286"/>
    </source>
</evidence>
<organism evidence="2 3">
    <name type="scientific">Cladonia borealis</name>
    <dbReference type="NCBI Taxonomy" id="184061"/>
    <lineage>
        <taxon>Eukaryota</taxon>
        <taxon>Fungi</taxon>
        <taxon>Dikarya</taxon>
        <taxon>Ascomycota</taxon>
        <taxon>Pezizomycotina</taxon>
        <taxon>Lecanoromycetes</taxon>
        <taxon>OSLEUM clade</taxon>
        <taxon>Lecanoromycetidae</taxon>
        <taxon>Lecanorales</taxon>
        <taxon>Lecanorineae</taxon>
        <taxon>Cladoniaceae</taxon>
        <taxon>Cladonia</taxon>
    </lineage>
</organism>
<reference evidence="2" key="1">
    <citation type="submission" date="2023-03" db="EMBL/GenBank/DDBJ databases">
        <title>Complete genome of Cladonia borealis.</title>
        <authorList>
            <person name="Park H."/>
        </authorList>
    </citation>
    <scope>NUCLEOTIDE SEQUENCE</scope>
    <source>
        <strain evidence="2">ANT050790</strain>
    </source>
</reference>
<gene>
    <name evidence="2" type="ORF">JMJ35_002628</name>
</gene>
<dbReference type="AlphaFoldDB" id="A0AA39V6Y7"/>